<dbReference type="CDD" id="cd00431">
    <property type="entry name" value="cysteine_hydrolases"/>
    <property type="match status" value="1"/>
</dbReference>
<organism evidence="3">
    <name type="scientific">Salvia splendens</name>
    <name type="common">Scarlet sage</name>
    <dbReference type="NCBI Taxonomy" id="180675"/>
    <lineage>
        <taxon>Eukaryota</taxon>
        <taxon>Viridiplantae</taxon>
        <taxon>Streptophyta</taxon>
        <taxon>Embryophyta</taxon>
        <taxon>Tracheophyta</taxon>
        <taxon>Spermatophyta</taxon>
        <taxon>Magnoliopsida</taxon>
        <taxon>eudicotyledons</taxon>
        <taxon>Gunneridae</taxon>
        <taxon>Pentapetalae</taxon>
        <taxon>asterids</taxon>
        <taxon>lamiids</taxon>
        <taxon>Lamiales</taxon>
        <taxon>Lamiaceae</taxon>
        <taxon>Nepetoideae</taxon>
        <taxon>Mentheae</taxon>
        <taxon>Salviinae</taxon>
        <taxon>Salvia</taxon>
        <taxon>Salvia subgen. Calosphace</taxon>
        <taxon>core Calosphace</taxon>
    </lineage>
</organism>
<reference evidence="3" key="1">
    <citation type="submission" date="2018-01" db="EMBL/GenBank/DDBJ databases">
        <authorList>
            <person name="Mao J.F."/>
        </authorList>
    </citation>
    <scope>NUCLEOTIDE SEQUENCE</scope>
    <source>
        <strain evidence="3">Huo1</strain>
        <tissue evidence="3">Leaf</tissue>
    </source>
</reference>
<gene>
    <name evidence="3" type="ORF">SASPL_149944</name>
</gene>
<comment type="similarity">
    <text evidence="1">Belongs to the isochorismatase family.</text>
</comment>
<dbReference type="SUPFAM" id="SSF52499">
    <property type="entry name" value="Isochorismatase-like hydrolases"/>
    <property type="match status" value="1"/>
</dbReference>
<sequence length="200" mass="22099">MAEAWKQTALLVIDMQKDLILPYSPAAVKGGEAIVPNVIKAVELARNRDLPIIWVVREHDSLGRDVELFRRHFYAADKTKLVVKGSSGAELVEGLEIKSHDYKLIKTRFSAFHNTNLHSYLQGAGISKIVVCGNLNLNININSFLRQTVFDAVSLDYDEVTVIVDATAAATSEIHCANVVDMKNIGVATPTLEEWCHANN</sequence>
<evidence type="ECO:0000313" key="4">
    <source>
        <dbReference type="Proteomes" id="UP000298416"/>
    </source>
</evidence>
<feature type="domain" description="Isochorismatase-like" evidence="2">
    <location>
        <begin position="8"/>
        <end position="191"/>
    </location>
</feature>
<dbReference type="PANTHER" id="PTHR47044">
    <property type="entry name" value="OS02G0276400 PROTEIN"/>
    <property type="match status" value="1"/>
</dbReference>
<evidence type="ECO:0000256" key="1">
    <source>
        <dbReference type="ARBA" id="ARBA00006336"/>
    </source>
</evidence>
<dbReference type="InterPro" id="IPR036380">
    <property type="entry name" value="Isochorismatase-like_sf"/>
</dbReference>
<dbReference type="EMBL" id="PNBA02000020">
    <property type="protein sequence ID" value="KAG6388516.1"/>
    <property type="molecule type" value="Genomic_DNA"/>
</dbReference>
<proteinExistence type="inferred from homology"/>
<dbReference type="Gene3D" id="3.40.50.850">
    <property type="entry name" value="Isochorismatase-like"/>
    <property type="match status" value="1"/>
</dbReference>
<comment type="caution">
    <text evidence="3">The sequence shown here is derived from an EMBL/GenBank/DDBJ whole genome shotgun (WGS) entry which is preliminary data.</text>
</comment>
<dbReference type="InterPro" id="IPR000868">
    <property type="entry name" value="Isochorismatase-like_dom"/>
</dbReference>
<dbReference type="AlphaFoldDB" id="A0A8X8W6K1"/>
<keyword evidence="4" id="KW-1185">Reference proteome</keyword>
<reference evidence="3" key="2">
    <citation type="submission" date="2020-08" db="EMBL/GenBank/DDBJ databases">
        <title>Plant Genome Project.</title>
        <authorList>
            <person name="Zhang R.-G."/>
        </authorList>
    </citation>
    <scope>NUCLEOTIDE SEQUENCE</scope>
    <source>
        <strain evidence="3">Huo1</strain>
        <tissue evidence="3">Leaf</tissue>
    </source>
</reference>
<name>A0A8X8W6K1_SALSN</name>
<evidence type="ECO:0000259" key="2">
    <source>
        <dbReference type="Pfam" id="PF00857"/>
    </source>
</evidence>
<dbReference type="Pfam" id="PF00857">
    <property type="entry name" value="Isochorismatase"/>
    <property type="match status" value="1"/>
</dbReference>
<evidence type="ECO:0000313" key="3">
    <source>
        <dbReference type="EMBL" id="KAG6388516.1"/>
    </source>
</evidence>
<dbReference type="Proteomes" id="UP000298416">
    <property type="component" value="Unassembled WGS sequence"/>
</dbReference>
<protein>
    <recommendedName>
        <fullName evidence="2">Isochorismatase-like domain-containing protein</fullName>
    </recommendedName>
</protein>
<accession>A0A8X8W6K1</accession>